<proteinExistence type="inferred from homology"/>
<comment type="caution">
    <text evidence="8">The sequence shown here is derived from an EMBL/GenBank/DDBJ whole genome shotgun (WGS) entry which is preliminary data.</text>
</comment>
<dbReference type="PANTHER" id="PTHR13806:SF46">
    <property type="entry name" value="FLOTILLIN-1-RELATED"/>
    <property type="match status" value="1"/>
</dbReference>
<comment type="similarity">
    <text evidence="2">Belongs to the band 7/mec-2 family. Flotillin subfamily.</text>
</comment>
<evidence type="ECO:0000313" key="9">
    <source>
        <dbReference type="Proteomes" id="UP000526083"/>
    </source>
</evidence>
<keyword evidence="6" id="KW-0812">Transmembrane</keyword>
<evidence type="ECO:0000313" key="8">
    <source>
        <dbReference type="EMBL" id="MBA8816039.1"/>
    </source>
</evidence>
<evidence type="ECO:0000256" key="1">
    <source>
        <dbReference type="ARBA" id="ARBA00004370"/>
    </source>
</evidence>
<accession>A0A7W3JNB2</accession>
<feature type="transmembrane region" description="Helical" evidence="6">
    <location>
        <begin position="6"/>
        <end position="31"/>
    </location>
</feature>
<keyword evidence="3 6" id="KW-0472">Membrane</keyword>
<evidence type="ECO:0000256" key="6">
    <source>
        <dbReference type="SAM" id="Phobius"/>
    </source>
</evidence>
<dbReference type="PANTHER" id="PTHR13806">
    <property type="entry name" value="FLOTILLIN-RELATED"/>
    <property type="match status" value="1"/>
</dbReference>
<dbReference type="Pfam" id="PF01145">
    <property type="entry name" value="Band_7"/>
    <property type="match status" value="1"/>
</dbReference>
<reference evidence="8 9" key="1">
    <citation type="submission" date="2020-07" db="EMBL/GenBank/DDBJ databases">
        <title>Sequencing the genomes of 1000 actinobacteria strains.</title>
        <authorList>
            <person name="Klenk H.-P."/>
        </authorList>
    </citation>
    <scope>NUCLEOTIDE SEQUENCE [LARGE SCALE GENOMIC DNA]</scope>
    <source>
        <strain evidence="8 9">DSM 27576</strain>
    </source>
</reference>
<dbReference type="Proteomes" id="UP000526083">
    <property type="component" value="Unassembled WGS sequence"/>
</dbReference>
<dbReference type="InterPro" id="IPR036013">
    <property type="entry name" value="Band_7/SPFH_dom_sf"/>
</dbReference>
<dbReference type="SMART" id="SM00244">
    <property type="entry name" value="PHB"/>
    <property type="match status" value="1"/>
</dbReference>
<protein>
    <submittedName>
        <fullName evidence="8">Flotillin</fullName>
    </submittedName>
</protein>
<evidence type="ECO:0000256" key="3">
    <source>
        <dbReference type="ARBA" id="ARBA00023136"/>
    </source>
</evidence>
<feature type="region of interest" description="Disordered" evidence="5">
    <location>
        <begin position="448"/>
        <end position="467"/>
    </location>
</feature>
<dbReference type="GO" id="GO:0005886">
    <property type="term" value="C:plasma membrane"/>
    <property type="evidence" value="ECO:0007669"/>
    <property type="project" value="TreeGrafter"/>
</dbReference>
<keyword evidence="9" id="KW-1185">Reference proteome</keyword>
<evidence type="ECO:0000256" key="5">
    <source>
        <dbReference type="SAM" id="MobiDB-lite"/>
    </source>
</evidence>
<gene>
    <name evidence="8" type="ORF">FHX48_001112</name>
</gene>
<dbReference type="RefSeq" id="WP_167049552.1">
    <property type="nucleotide sequence ID" value="NZ_JAAOZB010000002.1"/>
</dbReference>
<dbReference type="Gene3D" id="3.30.479.30">
    <property type="entry name" value="Band 7 domain"/>
    <property type="match status" value="1"/>
</dbReference>
<organism evidence="8 9">
    <name type="scientific">Microbacterium halimionae</name>
    <dbReference type="NCBI Taxonomy" id="1526413"/>
    <lineage>
        <taxon>Bacteria</taxon>
        <taxon>Bacillati</taxon>
        <taxon>Actinomycetota</taxon>
        <taxon>Actinomycetes</taxon>
        <taxon>Micrococcales</taxon>
        <taxon>Microbacteriaceae</taxon>
        <taxon>Microbacterium</taxon>
    </lineage>
</organism>
<evidence type="ECO:0000256" key="2">
    <source>
        <dbReference type="ARBA" id="ARBA00007161"/>
    </source>
</evidence>
<dbReference type="SUPFAM" id="SSF117892">
    <property type="entry name" value="Band 7/SPFH domain"/>
    <property type="match status" value="1"/>
</dbReference>
<evidence type="ECO:0000256" key="4">
    <source>
        <dbReference type="SAM" id="Coils"/>
    </source>
</evidence>
<keyword evidence="4" id="KW-0175">Coiled coil</keyword>
<feature type="domain" description="Band 7" evidence="7">
    <location>
        <begin position="32"/>
        <end position="205"/>
    </location>
</feature>
<dbReference type="InterPro" id="IPR027705">
    <property type="entry name" value="Flotillin_fam"/>
</dbReference>
<comment type="subcellular location">
    <subcellularLocation>
        <location evidence="1">Membrane</location>
    </subcellularLocation>
</comment>
<dbReference type="EMBL" id="JACGWY010000002">
    <property type="protein sequence ID" value="MBA8816039.1"/>
    <property type="molecule type" value="Genomic_DNA"/>
</dbReference>
<dbReference type="GO" id="GO:0072659">
    <property type="term" value="P:protein localization to plasma membrane"/>
    <property type="evidence" value="ECO:0007669"/>
    <property type="project" value="TreeGrafter"/>
</dbReference>
<dbReference type="AlphaFoldDB" id="A0A7W3JNB2"/>
<dbReference type="GO" id="GO:0002020">
    <property type="term" value="F:protease binding"/>
    <property type="evidence" value="ECO:0007669"/>
    <property type="project" value="TreeGrafter"/>
</dbReference>
<dbReference type="InterPro" id="IPR001107">
    <property type="entry name" value="Band_7"/>
</dbReference>
<name>A0A7W3JNB2_9MICO</name>
<keyword evidence="6" id="KW-1133">Transmembrane helix</keyword>
<evidence type="ECO:0000259" key="7">
    <source>
        <dbReference type="SMART" id="SM00244"/>
    </source>
</evidence>
<dbReference type="CDD" id="cd03399">
    <property type="entry name" value="SPFH_flotillin"/>
    <property type="match status" value="1"/>
</dbReference>
<sequence>MEFAALGAVGLIAIIAVVVIIVVAIIVAILIRAWYRVARADEALVIVGKRQKSNDGGSSRITVITGGGAIVNPLTQRAEMISLRARQIKMEPTAQSSNGVTVNVNGVALVKIGSDPESVRRAAERFASQDKAIEQFTTEQLEGALRGVVATLTVEELMRDRQRLADQIAEGIKGDLSSQGLILDSFQIQGITDSNGYIAALGATEVERVKRDADVAKINADREIRARQIATDEANLIEQTALDKNTAAAKAQVGRANAEAEQAEALERSERQQAVLLQEAENKQAQLDADVQKVADANLYERQRAADADAYAHVKEAEAHAQIAEQQAAATRVRAQADADAIRLEGDARAGAIRAEAEALSQNQEALLAQRALESLVPMMTEFAKGYDKVGSITVLGGEGASSHLASESASGLRATFDAVRAATGLDLASVIQGRVVGQSVGDAIADASPATPAAASTEATKTATES</sequence>
<feature type="coiled-coil region" evidence="4">
    <location>
        <begin position="246"/>
        <end position="334"/>
    </location>
</feature>